<protein>
    <recommendedName>
        <fullName evidence="3">Vacuolar protein sorting-associated protein 52 homolog</fullName>
    </recommendedName>
</protein>
<comment type="similarity">
    <text evidence="2">Belongs to the VPS52 family.</text>
</comment>
<comment type="subcellular location">
    <subcellularLocation>
        <location evidence="1">Golgi apparatus</location>
        <location evidence="1">trans-Golgi network</location>
    </subcellularLocation>
</comment>
<keyword evidence="5" id="KW-0653">Protein transport</keyword>
<dbReference type="PANTHER" id="PTHR14190">
    <property type="entry name" value="SUPPRESSOR OF ACTIN MUTATIONS 2/VACUOLAR PROTEIN SORTING 52"/>
    <property type="match status" value="1"/>
</dbReference>
<reference evidence="11" key="1">
    <citation type="submission" date="2016-06" db="UniProtKB">
        <authorList>
            <consortium name="WormBaseParasite"/>
        </authorList>
    </citation>
    <scope>IDENTIFICATION</scope>
</reference>
<feature type="domain" description="Vps52 coiled-coil" evidence="7">
    <location>
        <begin position="2"/>
        <end position="78"/>
    </location>
</feature>
<name>A0A183IWJ6_9BILA</name>
<evidence type="ECO:0000313" key="10">
    <source>
        <dbReference type="Proteomes" id="UP000270296"/>
    </source>
</evidence>
<dbReference type="PANTHER" id="PTHR14190:SF7">
    <property type="entry name" value="VACUOLAR PROTEIN SORTING-ASSOCIATED PROTEIN 52 HOMOLOG"/>
    <property type="match status" value="1"/>
</dbReference>
<evidence type="ECO:0000259" key="8">
    <source>
        <dbReference type="Pfam" id="PF20655"/>
    </source>
</evidence>
<evidence type="ECO:0000256" key="4">
    <source>
        <dbReference type="ARBA" id="ARBA00022448"/>
    </source>
</evidence>
<accession>A0A183IWJ6</accession>
<reference evidence="9 10" key="2">
    <citation type="submission" date="2018-11" db="EMBL/GenBank/DDBJ databases">
        <authorList>
            <consortium name="Pathogen Informatics"/>
        </authorList>
    </citation>
    <scope>NUCLEOTIDE SEQUENCE [LARGE SCALE GENOMIC DNA]</scope>
</reference>
<dbReference type="EMBL" id="UZAM01011144">
    <property type="protein sequence ID" value="VDP14996.1"/>
    <property type="molecule type" value="Genomic_DNA"/>
</dbReference>
<dbReference type="GO" id="GO:0000938">
    <property type="term" value="C:GARP complex"/>
    <property type="evidence" value="ECO:0007669"/>
    <property type="project" value="TreeGrafter"/>
</dbReference>
<proteinExistence type="inferred from homology"/>
<evidence type="ECO:0000256" key="5">
    <source>
        <dbReference type="ARBA" id="ARBA00022927"/>
    </source>
</evidence>
<keyword evidence="6" id="KW-0333">Golgi apparatus</keyword>
<dbReference type="GO" id="GO:0019905">
    <property type="term" value="F:syntaxin binding"/>
    <property type="evidence" value="ECO:0007669"/>
    <property type="project" value="TreeGrafter"/>
</dbReference>
<sequence>MEQLHELKHKLDYLQQQDANDAICCVEAGNILEFLKIKVVEKIREFLLKKIYLLRKPMANYQILDSSMLKYRFYFEFLVSNDRRIADEIRGEYADTMSKVLFTYFRTYIGQLMKLQLDDVATKDDLLGADDSSRSTSIFSTRQNPRSATVFTLGTRASVIEGDIEAPIIVPHTAMQNSKRFHFEVLFRSAAYALLDNACREYVFLCDFFMVSDKSAFEFFNQVMCKAIMIKNVETHVSNSFDCIALTLCVRIVYHFQALAIERHVTATDGLWEALLKILLSRLNFLFKINAESLRNTDIPKLLPLDKRPHYIIRRYAEFYAALRDISSNFSDAKLQQNLNQLENEVNTFLMKCAKTFNTEKDKLVFYINNYDVICTIVSERIPEDQLDSQTCRRLLYAYINEYVELQLGNYFGDLVRFVNICEPLAEQSDVKNLELNAGLLPSITKAFNSEWKQNIERINQEIMTSFSNFRNGTAILQNALTLLIHYHQRFQKLISLPMFASSSAKNKLVNIHHLKVEMRKYKPTF</sequence>
<dbReference type="AlphaFoldDB" id="A0A183IWJ6"/>
<dbReference type="Pfam" id="PF20655">
    <property type="entry name" value="Vps52_C"/>
    <property type="match status" value="1"/>
</dbReference>
<evidence type="ECO:0000256" key="6">
    <source>
        <dbReference type="ARBA" id="ARBA00023034"/>
    </source>
</evidence>
<dbReference type="InterPro" id="IPR048361">
    <property type="entry name" value="Vps52_C"/>
</dbReference>
<evidence type="ECO:0000256" key="2">
    <source>
        <dbReference type="ARBA" id="ARBA00008180"/>
    </source>
</evidence>
<keyword evidence="10" id="KW-1185">Reference proteome</keyword>
<dbReference type="OrthoDB" id="19482at2759"/>
<dbReference type="WBParaSite" id="SBAD_0000828901-mRNA-1">
    <property type="protein sequence ID" value="SBAD_0000828901-mRNA-1"/>
    <property type="gene ID" value="SBAD_0000828901"/>
</dbReference>
<dbReference type="GO" id="GO:0015031">
    <property type="term" value="P:protein transport"/>
    <property type="evidence" value="ECO:0007669"/>
    <property type="project" value="UniProtKB-KW"/>
</dbReference>
<evidence type="ECO:0000313" key="11">
    <source>
        <dbReference type="WBParaSite" id="SBAD_0000828901-mRNA-1"/>
    </source>
</evidence>
<evidence type="ECO:0000259" key="7">
    <source>
        <dbReference type="Pfam" id="PF04129"/>
    </source>
</evidence>
<dbReference type="Pfam" id="PF04129">
    <property type="entry name" value="Vps52_CC"/>
    <property type="match status" value="1"/>
</dbReference>
<evidence type="ECO:0000256" key="1">
    <source>
        <dbReference type="ARBA" id="ARBA00004601"/>
    </source>
</evidence>
<dbReference type="Proteomes" id="UP000270296">
    <property type="component" value="Unassembled WGS sequence"/>
</dbReference>
<dbReference type="GO" id="GO:0005829">
    <property type="term" value="C:cytosol"/>
    <property type="evidence" value="ECO:0007669"/>
    <property type="project" value="GOC"/>
</dbReference>
<dbReference type="InterPro" id="IPR048319">
    <property type="entry name" value="Vps52_CC"/>
</dbReference>
<keyword evidence="4" id="KW-0813">Transport</keyword>
<feature type="domain" description="Vps52 C-terminal" evidence="8">
    <location>
        <begin position="95"/>
        <end position="403"/>
    </location>
</feature>
<evidence type="ECO:0000313" key="9">
    <source>
        <dbReference type="EMBL" id="VDP14996.1"/>
    </source>
</evidence>
<evidence type="ECO:0000256" key="3">
    <source>
        <dbReference type="ARBA" id="ARBA00017083"/>
    </source>
</evidence>
<gene>
    <name evidence="9" type="ORF">SBAD_LOCUS7993</name>
</gene>
<dbReference type="GO" id="GO:0042147">
    <property type="term" value="P:retrograde transport, endosome to Golgi"/>
    <property type="evidence" value="ECO:0007669"/>
    <property type="project" value="TreeGrafter"/>
</dbReference>
<dbReference type="InterPro" id="IPR007258">
    <property type="entry name" value="Vps52"/>
</dbReference>
<dbReference type="GO" id="GO:0032456">
    <property type="term" value="P:endocytic recycling"/>
    <property type="evidence" value="ECO:0007669"/>
    <property type="project" value="TreeGrafter"/>
</dbReference>
<organism evidence="11">
    <name type="scientific">Soboliphyme baturini</name>
    <dbReference type="NCBI Taxonomy" id="241478"/>
    <lineage>
        <taxon>Eukaryota</taxon>
        <taxon>Metazoa</taxon>
        <taxon>Ecdysozoa</taxon>
        <taxon>Nematoda</taxon>
        <taxon>Enoplea</taxon>
        <taxon>Dorylaimia</taxon>
        <taxon>Dioctophymatida</taxon>
        <taxon>Dioctophymatoidea</taxon>
        <taxon>Soboliphymatidae</taxon>
        <taxon>Soboliphyme</taxon>
    </lineage>
</organism>
<dbReference type="GO" id="GO:0006896">
    <property type="term" value="P:Golgi to vacuole transport"/>
    <property type="evidence" value="ECO:0007669"/>
    <property type="project" value="TreeGrafter"/>
</dbReference>
<dbReference type="GO" id="GO:0007041">
    <property type="term" value="P:lysosomal transport"/>
    <property type="evidence" value="ECO:0007669"/>
    <property type="project" value="TreeGrafter"/>
</dbReference>